<name>A0A6H5HU43_9HYME</name>
<feature type="transmembrane region" description="Helical" evidence="3">
    <location>
        <begin position="138"/>
        <end position="159"/>
    </location>
</feature>
<dbReference type="GO" id="GO:0016020">
    <property type="term" value="C:membrane"/>
    <property type="evidence" value="ECO:0007669"/>
    <property type="project" value="UniProtKB-SubCell"/>
</dbReference>
<dbReference type="InterPro" id="IPR050327">
    <property type="entry name" value="Proton-linked_MCT"/>
</dbReference>
<feature type="transmembrane region" description="Helical" evidence="3">
    <location>
        <begin position="201"/>
        <end position="222"/>
    </location>
</feature>
<keyword evidence="3" id="KW-0472">Membrane</keyword>
<feature type="transmembrane region" description="Helical" evidence="3">
    <location>
        <begin position="44"/>
        <end position="66"/>
    </location>
</feature>
<dbReference type="Gene3D" id="1.20.1250.20">
    <property type="entry name" value="MFS general substrate transporter like domains"/>
    <property type="match status" value="2"/>
</dbReference>
<evidence type="ECO:0000256" key="1">
    <source>
        <dbReference type="ARBA" id="ARBA00004141"/>
    </source>
</evidence>
<dbReference type="InterPro" id="IPR020846">
    <property type="entry name" value="MFS_dom"/>
</dbReference>
<evidence type="ECO:0000313" key="5">
    <source>
        <dbReference type="EMBL" id="CAB0027863.1"/>
    </source>
</evidence>
<organism evidence="5 6">
    <name type="scientific">Trichogramma brassicae</name>
    <dbReference type="NCBI Taxonomy" id="86971"/>
    <lineage>
        <taxon>Eukaryota</taxon>
        <taxon>Metazoa</taxon>
        <taxon>Ecdysozoa</taxon>
        <taxon>Arthropoda</taxon>
        <taxon>Hexapoda</taxon>
        <taxon>Insecta</taxon>
        <taxon>Pterygota</taxon>
        <taxon>Neoptera</taxon>
        <taxon>Endopterygota</taxon>
        <taxon>Hymenoptera</taxon>
        <taxon>Apocrita</taxon>
        <taxon>Proctotrupomorpha</taxon>
        <taxon>Chalcidoidea</taxon>
        <taxon>Trichogrammatidae</taxon>
        <taxon>Trichogramma</taxon>
    </lineage>
</organism>
<protein>
    <recommendedName>
        <fullName evidence="4">Major facilitator superfamily (MFS) profile domain-containing protein</fullName>
    </recommendedName>
</protein>
<keyword evidence="3" id="KW-0812">Transmembrane</keyword>
<dbReference type="OrthoDB" id="6499973at2759"/>
<dbReference type="Pfam" id="PF07690">
    <property type="entry name" value="MFS_1"/>
    <property type="match status" value="1"/>
</dbReference>
<evidence type="ECO:0000256" key="2">
    <source>
        <dbReference type="SAM" id="MobiDB-lite"/>
    </source>
</evidence>
<keyword evidence="3" id="KW-1133">Transmembrane helix</keyword>
<dbReference type="AlphaFoldDB" id="A0A6H5HU43"/>
<dbReference type="PANTHER" id="PTHR11360:SF284">
    <property type="entry name" value="EG:103B4.3 PROTEIN-RELATED"/>
    <property type="match status" value="1"/>
</dbReference>
<dbReference type="InterPro" id="IPR011701">
    <property type="entry name" value="MFS"/>
</dbReference>
<feature type="domain" description="Major facilitator superfamily (MFS) profile" evidence="4">
    <location>
        <begin position="421"/>
        <end position="618"/>
    </location>
</feature>
<gene>
    <name evidence="5" type="ORF">TBRA_LOCUS93</name>
</gene>
<feature type="transmembrane region" description="Helical" evidence="3">
    <location>
        <begin position="86"/>
        <end position="106"/>
    </location>
</feature>
<evidence type="ECO:0000313" key="6">
    <source>
        <dbReference type="Proteomes" id="UP000479190"/>
    </source>
</evidence>
<feature type="transmembrane region" description="Helical" evidence="3">
    <location>
        <begin position="421"/>
        <end position="443"/>
    </location>
</feature>
<dbReference type="PANTHER" id="PTHR11360">
    <property type="entry name" value="MONOCARBOXYLATE TRANSPORTER"/>
    <property type="match status" value="1"/>
</dbReference>
<feature type="transmembrane region" description="Helical" evidence="3">
    <location>
        <begin position="171"/>
        <end position="195"/>
    </location>
</feature>
<dbReference type="PROSITE" id="PS50850">
    <property type="entry name" value="MFS"/>
    <property type="match status" value="1"/>
</dbReference>
<feature type="transmembrane region" description="Helical" evidence="3">
    <location>
        <begin position="455"/>
        <end position="474"/>
    </location>
</feature>
<feature type="transmembrane region" description="Helical" evidence="3">
    <location>
        <begin position="113"/>
        <end position="132"/>
    </location>
</feature>
<evidence type="ECO:0000256" key="3">
    <source>
        <dbReference type="SAM" id="Phobius"/>
    </source>
</evidence>
<dbReference type="InterPro" id="IPR036259">
    <property type="entry name" value="MFS_trans_sf"/>
</dbReference>
<evidence type="ECO:0000259" key="4">
    <source>
        <dbReference type="PROSITE" id="PS50850"/>
    </source>
</evidence>
<feature type="transmembrane region" description="Helical" evidence="3">
    <location>
        <begin position="571"/>
        <end position="596"/>
    </location>
</feature>
<keyword evidence="6" id="KW-1185">Reference proteome</keyword>
<dbReference type="Proteomes" id="UP000479190">
    <property type="component" value="Unassembled WGS sequence"/>
</dbReference>
<feature type="region of interest" description="Disordered" evidence="2">
    <location>
        <begin position="245"/>
        <end position="302"/>
    </location>
</feature>
<feature type="transmembrane region" description="Helical" evidence="3">
    <location>
        <begin position="517"/>
        <end position="539"/>
    </location>
</feature>
<feature type="transmembrane region" description="Helical" evidence="3">
    <location>
        <begin position="546"/>
        <end position="565"/>
    </location>
</feature>
<comment type="subcellular location">
    <subcellularLocation>
        <location evidence="1">Membrane</location>
        <topology evidence="1">Multi-pass membrane protein</topology>
    </subcellularLocation>
</comment>
<dbReference type="CDD" id="cd17352">
    <property type="entry name" value="MFS_MCT_SLC16"/>
    <property type="match status" value="1"/>
</dbReference>
<dbReference type="SUPFAM" id="SSF103473">
    <property type="entry name" value="MFS general substrate transporter"/>
    <property type="match status" value="1"/>
</dbReference>
<reference evidence="5 6" key="1">
    <citation type="submission" date="2020-02" db="EMBL/GenBank/DDBJ databases">
        <authorList>
            <person name="Ferguson B K."/>
        </authorList>
    </citation>
    <scope>NUCLEOTIDE SEQUENCE [LARGE SCALE GENOMIC DNA]</scope>
</reference>
<dbReference type="EMBL" id="CADCXV010000014">
    <property type="protein sequence ID" value="CAB0027863.1"/>
    <property type="molecule type" value="Genomic_DNA"/>
</dbReference>
<proteinExistence type="predicted"/>
<feature type="compositionally biased region" description="Basic and acidic residues" evidence="2">
    <location>
        <begin position="1"/>
        <end position="10"/>
    </location>
</feature>
<sequence length="618" mass="66694">MGHIPDEKQNGKAAGGTKRPASPSASANLNEEIVVTPTAPDGGWGWAVVFASFMVHLLTDGVTYSYGLFQKEYVKQFDASQQAASWVASLLVGVTYCSGPLSSFLVNKFGCPAVTVMGTILASGCLFATVYAKSLVVVYLTAGIGTGLGFGLIYLPAIVSVSVYFEKYRALATGIAVCGSGLGTVVFAPLISALLETFGNYRWAMLVLSGIILNCIIFGLMFKPLKPSKAAECVPLQDCKVNGVTSLAPPTPNADRKLDRSASMNSPRSKPKHLANGNAVQPDLQQQQHHHHHHQHQQDQLDLHSSNNNVRLALSQPILADRPPSAEPSPFQRSSVYGSGIMNRSDVFLRSSIHSIRKRSGSLSRSEENVRLRASLRSLPNGAGGHRVIPDVIDELESAESEQESNIAKRMLKFTLLRDPIFLIFMFSNFCTSIGYNVPYVFIEKLAEQHGMMSQAPMLLLIIGVANTFGRVVLGYVSDNPRVNRLLIYNVCLTTCGIATALSPFCVNFYLMSIYAAIFGFTTGAYVGLTSVCLVDLVGLDKLTNAFGLVLLSQGIASLAGPPIAGFLIDLYIIADIAFYVAGFMVAISGSMLYIIPLLQRRADAKQAQHKVEIDTIV</sequence>
<accession>A0A6H5HU43</accession>
<feature type="region of interest" description="Disordered" evidence="2">
    <location>
        <begin position="1"/>
        <end position="25"/>
    </location>
</feature>
<dbReference type="GO" id="GO:0008028">
    <property type="term" value="F:monocarboxylic acid transmembrane transporter activity"/>
    <property type="evidence" value="ECO:0007669"/>
    <property type="project" value="TreeGrafter"/>
</dbReference>
<feature type="transmembrane region" description="Helical" evidence="3">
    <location>
        <begin position="486"/>
        <end position="511"/>
    </location>
</feature>